<evidence type="ECO:0000313" key="3">
    <source>
        <dbReference type="Proteomes" id="UP000190625"/>
    </source>
</evidence>
<proteinExistence type="predicted"/>
<dbReference type="EMBL" id="FUWM01000027">
    <property type="protein sequence ID" value="SKA02805.1"/>
    <property type="molecule type" value="Genomic_DNA"/>
</dbReference>
<gene>
    <name evidence="2" type="ORF">SAMN02745118_02555</name>
</gene>
<protein>
    <submittedName>
        <fullName evidence="2">Uncharacterized protein</fullName>
    </submittedName>
</protein>
<feature type="region of interest" description="Disordered" evidence="1">
    <location>
        <begin position="24"/>
        <end position="47"/>
    </location>
</feature>
<evidence type="ECO:0000313" key="2">
    <source>
        <dbReference type="EMBL" id="SKA02805.1"/>
    </source>
</evidence>
<keyword evidence="3" id="KW-1185">Reference proteome</keyword>
<feature type="compositionally biased region" description="Polar residues" evidence="1">
    <location>
        <begin position="30"/>
        <end position="42"/>
    </location>
</feature>
<dbReference type="RefSeq" id="WP_078810978.1">
    <property type="nucleotide sequence ID" value="NZ_FUWM01000027.1"/>
</dbReference>
<name>A0A1T4QGF2_9FIRM</name>
<evidence type="ECO:0000256" key="1">
    <source>
        <dbReference type="SAM" id="MobiDB-lite"/>
    </source>
</evidence>
<organism evidence="2 3">
    <name type="scientific">Selenihalanaerobacter shriftii</name>
    <dbReference type="NCBI Taxonomy" id="142842"/>
    <lineage>
        <taxon>Bacteria</taxon>
        <taxon>Bacillati</taxon>
        <taxon>Bacillota</taxon>
        <taxon>Clostridia</taxon>
        <taxon>Halanaerobiales</taxon>
        <taxon>Halobacteroidaceae</taxon>
        <taxon>Selenihalanaerobacter</taxon>
    </lineage>
</organism>
<dbReference type="OrthoDB" id="9942555at2"/>
<accession>A0A1T4QGF2</accession>
<dbReference type="AlphaFoldDB" id="A0A1T4QGF2"/>
<reference evidence="3" key="1">
    <citation type="submission" date="2017-02" db="EMBL/GenBank/DDBJ databases">
        <authorList>
            <person name="Varghese N."/>
            <person name="Submissions S."/>
        </authorList>
    </citation>
    <scope>NUCLEOTIDE SEQUENCE [LARGE SCALE GENOMIC DNA]</scope>
    <source>
        <strain evidence="3">ATCC BAA-73</strain>
    </source>
</reference>
<dbReference type="Proteomes" id="UP000190625">
    <property type="component" value="Unassembled WGS sequence"/>
</dbReference>
<sequence length="139" mass="16509">MNSEEEERFQQIMAQLFGENALQDKDKNISHSNNDKPQSANSLEEGEMEVATKMAEYELDQLRKAFINFQKEIRDLVLLKYSTQFLLDYSSYCEELENLLLNWDGSKDEEFIVEDDLRNQILTDIYEKYIEQMDNEDDN</sequence>
<dbReference type="STRING" id="142842.SAMN02745118_02555"/>